<dbReference type="Pfam" id="PF01323">
    <property type="entry name" value="DSBA"/>
    <property type="match status" value="1"/>
</dbReference>
<dbReference type="InterPro" id="IPR001853">
    <property type="entry name" value="DSBA-like_thioredoxin_dom"/>
</dbReference>
<accession>A0A372EMP3</accession>
<dbReference type="CDD" id="cd03024">
    <property type="entry name" value="DsbA_FrnE"/>
    <property type="match status" value="1"/>
</dbReference>
<proteinExistence type="predicted"/>
<organism evidence="2 3">
    <name type="scientific">Hydrogenophaga borbori</name>
    <dbReference type="NCBI Taxonomy" id="2294117"/>
    <lineage>
        <taxon>Bacteria</taxon>
        <taxon>Pseudomonadati</taxon>
        <taxon>Pseudomonadota</taxon>
        <taxon>Betaproteobacteria</taxon>
        <taxon>Burkholderiales</taxon>
        <taxon>Comamonadaceae</taxon>
        <taxon>Hydrogenophaga</taxon>
    </lineage>
</organism>
<gene>
    <name evidence="2" type="ORF">DY262_03610</name>
</gene>
<name>A0A372EMP3_9BURK</name>
<dbReference type="PANTHER" id="PTHR13887">
    <property type="entry name" value="GLUTATHIONE S-TRANSFERASE KAPPA"/>
    <property type="match status" value="1"/>
</dbReference>
<evidence type="ECO:0000313" key="2">
    <source>
        <dbReference type="EMBL" id="RFP80880.1"/>
    </source>
</evidence>
<dbReference type="EMBL" id="QVLS01000002">
    <property type="protein sequence ID" value="RFP80880.1"/>
    <property type="molecule type" value="Genomic_DNA"/>
</dbReference>
<sequence>MNIPRLKIDFVSDVSCPWCAVGLGGLEQALKRLDGQVAADITFQPFELNPQMGAEGQDIGEHLTEKYGSTPEQQAQIRGTIAARGAEVGFPFNPAGRGRIWNTFDAHRLLHWAAEEGAPGQQHALKKALMAACHTRSEAMGHHEVLLACVREAGLDGARAQAILASDEFAQDVREREQFYLSHGIHAVPAVIVNDRHLISGGQPAAAYEQALRQIAAGPAE</sequence>
<dbReference type="GO" id="GO:0016491">
    <property type="term" value="F:oxidoreductase activity"/>
    <property type="evidence" value="ECO:0007669"/>
    <property type="project" value="InterPro"/>
</dbReference>
<evidence type="ECO:0000313" key="3">
    <source>
        <dbReference type="Proteomes" id="UP000261931"/>
    </source>
</evidence>
<dbReference type="AlphaFoldDB" id="A0A372EMP3"/>
<dbReference type="InterPro" id="IPR036249">
    <property type="entry name" value="Thioredoxin-like_sf"/>
</dbReference>
<comment type="caution">
    <text evidence="2">The sequence shown here is derived from an EMBL/GenBank/DDBJ whole genome shotgun (WGS) entry which is preliminary data.</text>
</comment>
<dbReference type="RefSeq" id="WP_116957624.1">
    <property type="nucleotide sequence ID" value="NZ_QVLS01000002.1"/>
</dbReference>
<dbReference type="PANTHER" id="PTHR13887:SF41">
    <property type="entry name" value="THIOREDOXIN SUPERFAMILY PROTEIN"/>
    <property type="match status" value="1"/>
</dbReference>
<protein>
    <submittedName>
        <fullName evidence="2">DsbA family oxidoreductase</fullName>
    </submittedName>
</protein>
<dbReference type="Proteomes" id="UP000261931">
    <property type="component" value="Unassembled WGS sequence"/>
</dbReference>
<evidence type="ECO:0000259" key="1">
    <source>
        <dbReference type="Pfam" id="PF01323"/>
    </source>
</evidence>
<reference evidence="2 3" key="1">
    <citation type="submission" date="2018-08" db="EMBL/GenBank/DDBJ databases">
        <title>Hydrogenophaga sp. LA-38 isolated from sludge.</title>
        <authorList>
            <person name="Im W.-T."/>
        </authorList>
    </citation>
    <scope>NUCLEOTIDE SEQUENCE [LARGE SCALE GENOMIC DNA]</scope>
    <source>
        <strain evidence="2 3">LA-38</strain>
    </source>
</reference>
<dbReference type="Gene3D" id="3.40.30.10">
    <property type="entry name" value="Glutaredoxin"/>
    <property type="match status" value="1"/>
</dbReference>
<feature type="domain" description="DSBA-like thioredoxin" evidence="1">
    <location>
        <begin position="8"/>
        <end position="212"/>
    </location>
</feature>
<dbReference type="SUPFAM" id="SSF52833">
    <property type="entry name" value="Thioredoxin-like"/>
    <property type="match status" value="1"/>
</dbReference>
<keyword evidence="3" id="KW-1185">Reference proteome</keyword>